<keyword evidence="1" id="KW-0472">Membrane</keyword>
<feature type="transmembrane region" description="Helical" evidence="1">
    <location>
        <begin position="449"/>
        <end position="472"/>
    </location>
</feature>
<evidence type="ECO:0000313" key="3">
    <source>
        <dbReference type="Proteomes" id="UP000198816"/>
    </source>
</evidence>
<organism evidence="2 3">
    <name type="scientific">Thiocapsa roseopersicina</name>
    <dbReference type="NCBI Taxonomy" id="1058"/>
    <lineage>
        <taxon>Bacteria</taxon>
        <taxon>Pseudomonadati</taxon>
        <taxon>Pseudomonadota</taxon>
        <taxon>Gammaproteobacteria</taxon>
        <taxon>Chromatiales</taxon>
        <taxon>Chromatiaceae</taxon>
        <taxon>Thiocapsa</taxon>
    </lineage>
</organism>
<gene>
    <name evidence="2" type="ORF">SAMN05421783_101306</name>
</gene>
<keyword evidence="1" id="KW-1133">Transmembrane helix</keyword>
<accession>A0A1H2QJY8</accession>
<reference evidence="3" key="1">
    <citation type="submission" date="2016-10" db="EMBL/GenBank/DDBJ databases">
        <authorList>
            <person name="Varghese N."/>
            <person name="Submissions S."/>
        </authorList>
    </citation>
    <scope>NUCLEOTIDE SEQUENCE [LARGE SCALE GENOMIC DNA]</scope>
    <source>
        <strain evidence="3">DSM 217</strain>
    </source>
</reference>
<protein>
    <submittedName>
        <fullName evidence="2">Uncharacterized protein</fullName>
    </submittedName>
</protein>
<dbReference type="OrthoDB" id="1489175at2"/>
<keyword evidence="3" id="KW-1185">Reference proteome</keyword>
<dbReference type="AlphaFoldDB" id="A0A1H2QJY8"/>
<dbReference type="EMBL" id="FNNZ01000001">
    <property type="protein sequence ID" value="SDW07395.1"/>
    <property type="molecule type" value="Genomic_DNA"/>
</dbReference>
<dbReference type="Proteomes" id="UP000198816">
    <property type="component" value="Unassembled WGS sequence"/>
</dbReference>
<dbReference type="STRING" id="1058.SAMN05421783_101306"/>
<sequence length="481" mass="54047">MKTLKDLLESVNDLAVFASAVIEEARRITLEGHSRVPEIGLRITRVIDAAVALGVDGPVVLIDEVSVVRDDLTDALEDGGTWRIVLAKTPLAAKLRARNDEDTVLFFSLEGFHEWWATLDPFAHPSGAEPDFCRPTTIRVHGLTEGIGGPYLWVLPLEAIAPALSLYSIPSSLDVQRLIHLSTTDSSLRICPDGFALTWGVRDCAVLVPLMRISALVLSACLVQELRFVGGEYKIALRGAKHISLSLAQPMENVTCITLKSLVEAVIWVYEERPETRLRLIMDRLSIDSDPGDTFLASLANNLTEALRQARDSYAFVILERKDAYYKEMRELMKDMKSQADLYAAKVRDLVASLTRDILGVLFFIGFSFIGKFDQKNLMTLLGSEELSLLLKFLAGYLVLSCALQIVANWRDAKLSYAESESWLEVLQNYTSRKERRESFLRLLQKRRITLLVAMWIVCVVYGFLSIVIWNLPSFVRFFLV</sequence>
<proteinExistence type="predicted"/>
<evidence type="ECO:0000313" key="2">
    <source>
        <dbReference type="EMBL" id="SDW07395.1"/>
    </source>
</evidence>
<keyword evidence="1" id="KW-0812">Transmembrane</keyword>
<feature type="transmembrane region" description="Helical" evidence="1">
    <location>
        <begin position="350"/>
        <end position="370"/>
    </location>
</feature>
<evidence type="ECO:0000256" key="1">
    <source>
        <dbReference type="SAM" id="Phobius"/>
    </source>
</evidence>
<dbReference type="RefSeq" id="WP_139191843.1">
    <property type="nucleotide sequence ID" value="NZ_FNNZ01000001.1"/>
</dbReference>
<name>A0A1H2QJY8_THIRO</name>